<name>A0A6G5RKB1_9ACTN</name>
<accession>A0A6G5RKB1</accession>
<dbReference type="KEGG" id="shaw:CEB94_29440"/>
<evidence type="ECO:0000313" key="2">
    <source>
        <dbReference type="Proteomes" id="UP000495940"/>
    </source>
</evidence>
<organism evidence="1 2">
    <name type="scientific">Streptomyces hawaiiensis</name>
    <dbReference type="NCBI Taxonomy" id="67305"/>
    <lineage>
        <taxon>Bacteria</taxon>
        <taxon>Bacillati</taxon>
        <taxon>Actinomycetota</taxon>
        <taxon>Actinomycetes</taxon>
        <taxon>Kitasatosporales</taxon>
        <taxon>Streptomycetaceae</taxon>
        <taxon>Streptomyces</taxon>
    </lineage>
</organism>
<sequence length="78" mass="8529">MRCAVRGRLAIQAEDALEELRPQGRQEVMETIAAALVQPREWPEPGGWHAAVVFGPRSWVAFTAFLGGIEVIDVGWAG</sequence>
<gene>
    <name evidence="1" type="ORF">CEB94_29440</name>
</gene>
<evidence type="ECO:0000313" key="1">
    <source>
        <dbReference type="EMBL" id="QCD58513.1"/>
    </source>
</evidence>
<protein>
    <submittedName>
        <fullName evidence="1">Uncharacterized protein</fullName>
    </submittedName>
</protein>
<dbReference type="Proteomes" id="UP000495940">
    <property type="component" value="Chromosome"/>
</dbReference>
<dbReference type="EMBL" id="CP021978">
    <property type="protein sequence ID" value="QCD58513.1"/>
    <property type="molecule type" value="Genomic_DNA"/>
</dbReference>
<reference evidence="1 2" key="1">
    <citation type="submission" date="2017-06" db="EMBL/GenBank/DDBJ databases">
        <title>Complete Genome Sequence of Streptomyces hawaiiensis NRRL 15010 and insights into acyldepsipeptides biosynthesis.</title>
        <authorList>
            <person name="Mariita R.M."/>
            <person name="Sello J.K."/>
        </authorList>
    </citation>
    <scope>NUCLEOTIDE SEQUENCE [LARGE SCALE GENOMIC DNA]</scope>
    <source>
        <strain evidence="1 2">ATCC 12236</strain>
    </source>
</reference>
<proteinExistence type="predicted"/>
<keyword evidence="2" id="KW-1185">Reference proteome</keyword>
<dbReference type="AlphaFoldDB" id="A0A6G5RKB1"/>